<dbReference type="InterPro" id="IPR045079">
    <property type="entry name" value="Oxoprolinase-like"/>
</dbReference>
<accession>A0ABW6G0Q8</accession>
<dbReference type="Pfam" id="PF02538">
    <property type="entry name" value="Hydantoinase_B"/>
    <property type="match status" value="1"/>
</dbReference>
<protein>
    <submittedName>
        <fullName evidence="2">Hydantoinase B/oxoprolinase family protein</fullName>
    </submittedName>
</protein>
<dbReference type="InterPro" id="IPR003692">
    <property type="entry name" value="Hydantoinase_B"/>
</dbReference>
<sequence length="701" mass="76761">MTANPLDLEEHLQVTPITISPSTMIEWTRPEPLSALARRCIESLQPGDYEIYDEKLRNFLEEAREVFVRSGVTGMLRAGDLIVAVYTANGDLANASAGTYLHCVTAMLPVKFVMSKYYGNPTVGVQDGDIFYANEARYGGIHNPDQMAFMPVFHGGELIAWVAALTHNPETGAIEPGGMPVTARSRHDEGMKLTPIKIGENFRIRDDMLDMMENFTSRAARMQAIDVRARITGCDRLRRRISELAADRGNDFVRGLLAKLIVEAEQATRRRISRWKDGVYRSTAFMDTIGPTSCLVRGSLAATKHGSDITFDFTGTSPENDGPYNCFPHITAAHAAVTMYAFQFHDLPVSNGALAPFTWIVPEGTVFNADPDAAISSSPMINSLTVSVVQQVFARMMFSSEDRPQVTGNICCQPCSPLVAGPNQHGVPVAELDNALLNTDGHGARQDRDGVDAYGFAYGHATRAPDTEDSELEQQFLRLYFRLRADSGGVGTFRGGTGTEAALVLWNVPFAAWAVYATSSYVPITLGVFGGYPAASAPGISVRNTDLSQKFRRGDADIPRDTIELATQRAIQGEYHFEHTNRPTRAGIEGDVIVATTGGGGGYGDPLARDPELVVQDIRDEAISEWTARTLHGVVYDPATLLVDHDATKAERAKARKERLSRGKPWAEFQAEWSTLRPAEHALTYFGSWPEGVANHPLERT</sequence>
<comment type="caution">
    <text evidence="2">The sequence shown here is derived from an EMBL/GenBank/DDBJ whole genome shotgun (WGS) entry which is preliminary data.</text>
</comment>
<dbReference type="PANTHER" id="PTHR11365:SF23">
    <property type="entry name" value="HYPOTHETICAL 5-OXOPROLINASE (EUROFUNG)-RELATED"/>
    <property type="match status" value="1"/>
</dbReference>
<gene>
    <name evidence="2" type="ORF">ACFWGY_05560</name>
</gene>
<proteinExistence type="predicted"/>
<evidence type="ECO:0000259" key="1">
    <source>
        <dbReference type="Pfam" id="PF02538"/>
    </source>
</evidence>
<dbReference type="EMBL" id="JBHXCV010000003">
    <property type="protein sequence ID" value="MFD6792785.1"/>
    <property type="molecule type" value="Genomic_DNA"/>
</dbReference>
<evidence type="ECO:0000313" key="2">
    <source>
        <dbReference type="EMBL" id="MFD6792785.1"/>
    </source>
</evidence>
<evidence type="ECO:0000313" key="3">
    <source>
        <dbReference type="Proteomes" id="UP001598673"/>
    </source>
</evidence>
<dbReference type="Proteomes" id="UP001598673">
    <property type="component" value="Unassembled WGS sequence"/>
</dbReference>
<organism evidence="2 3">
    <name type="scientific">Prauserella salsuginis</name>
    <dbReference type="NCBI Taxonomy" id="387889"/>
    <lineage>
        <taxon>Bacteria</taxon>
        <taxon>Bacillati</taxon>
        <taxon>Actinomycetota</taxon>
        <taxon>Actinomycetes</taxon>
        <taxon>Pseudonocardiales</taxon>
        <taxon>Pseudonocardiaceae</taxon>
        <taxon>Prauserella</taxon>
        <taxon>Prauserella salsuginis group</taxon>
    </lineage>
</organism>
<dbReference type="PANTHER" id="PTHR11365">
    <property type="entry name" value="5-OXOPROLINASE RELATED"/>
    <property type="match status" value="1"/>
</dbReference>
<name>A0ABW6G0Q8_9PSEU</name>
<keyword evidence="3" id="KW-1185">Reference proteome</keyword>
<feature type="domain" description="Hydantoinase B/oxoprolinase" evidence="1">
    <location>
        <begin position="48"/>
        <end position="606"/>
    </location>
</feature>
<reference evidence="2 3" key="1">
    <citation type="submission" date="2024-09" db="EMBL/GenBank/DDBJ databases">
        <title>The Natural Products Discovery Center: Release of the First 8490 Sequenced Strains for Exploring Actinobacteria Biosynthetic Diversity.</title>
        <authorList>
            <person name="Kalkreuter E."/>
            <person name="Kautsar S.A."/>
            <person name="Yang D."/>
            <person name="Bader C.D."/>
            <person name="Teijaro C.N."/>
            <person name="Fluegel L."/>
            <person name="Davis C.M."/>
            <person name="Simpson J.R."/>
            <person name="Lauterbach L."/>
            <person name="Steele A.D."/>
            <person name="Gui C."/>
            <person name="Meng S."/>
            <person name="Li G."/>
            <person name="Viehrig K."/>
            <person name="Ye F."/>
            <person name="Su P."/>
            <person name="Kiefer A.F."/>
            <person name="Nichols A."/>
            <person name="Cepeda A.J."/>
            <person name="Yan W."/>
            <person name="Fan B."/>
            <person name="Jiang Y."/>
            <person name="Adhikari A."/>
            <person name="Zheng C.-J."/>
            <person name="Schuster L."/>
            <person name="Cowan T.M."/>
            <person name="Smanski M.J."/>
            <person name="Chevrette M.G."/>
            <person name="De Carvalho L.P.S."/>
            <person name="Shen B."/>
        </authorList>
    </citation>
    <scope>NUCLEOTIDE SEQUENCE [LARGE SCALE GENOMIC DNA]</scope>
    <source>
        <strain evidence="2 3">NPDC060353</strain>
    </source>
</reference>
<dbReference type="RefSeq" id="WP_258937564.1">
    <property type="nucleotide sequence ID" value="NZ_JANBBF010000012.1"/>
</dbReference>